<dbReference type="PROSITE" id="PS50801">
    <property type="entry name" value="STAS"/>
    <property type="match status" value="1"/>
</dbReference>
<keyword evidence="3" id="KW-1185">Reference proteome</keyword>
<comment type="caution">
    <text evidence="2">The sequence shown here is derived from an EMBL/GenBank/DDBJ whole genome shotgun (WGS) entry which is preliminary data.</text>
</comment>
<evidence type="ECO:0000313" key="3">
    <source>
        <dbReference type="Proteomes" id="UP001651690"/>
    </source>
</evidence>
<protein>
    <submittedName>
        <fullName evidence="2">STAS domain-containing protein</fullName>
    </submittedName>
</protein>
<organism evidence="2 3">
    <name type="scientific">Mycolicibacterium arenosum</name>
    <dbReference type="NCBI Taxonomy" id="2952157"/>
    <lineage>
        <taxon>Bacteria</taxon>
        <taxon>Bacillati</taxon>
        <taxon>Actinomycetota</taxon>
        <taxon>Actinomycetes</taxon>
        <taxon>Mycobacteriales</taxon>
        <taxon>Mycobacteriaceae</taxon>
        <taxon>Mycolicibacterium</taxon>
    </lineage>
</organism>
<sequence>MSAALSTVPGKPAPLPFQPATYTSVLIGSAMLSVTAEGELDARNARGLAEYIETVLDGKRRLIVDLRGLTFFGTQGFSALHYVNVTCSRRHVNWVVVPGVEVDRLLRICDPEGGLPVADTLESAIAVVTRPPRTHLRPIRR</sequence>
<dbReference type="InterPro" id="IPR036513">
    <property type="entry name" value="STAS_dom_sf"/>
</dbReference>
<gene>
    <name evidence="2" type="ORF">NM203_06730</name>
</gene>
<evidence type="ECO:0000259" key="1">
    <source>
        <dbReference type="PROSITE" id="PS50801"/>
    </source>
</evidence>
<accession>A0ABT1LYA6</accession>
<dbReference type="SUPFAM" id="SSF52091">
    <property type="entry name" value="SpoIIaa-like"/>
    <property type="match status" value="1"/>
</dbReference>
<dbReference type="RefSeq" id="WP_255058979.1">
    <property type="nucleotide sequence ID" value="NZ_JANDBD010000002.1"/>
</dbReference>
<dbReference type="Proteomes" id="UP001651690">
    <property type="component" value="Unassembled WGS sequence"/>
</dbReference>
<dbReference type="InterPro" id="IPR002645">
    <property type="entry name" value="STAS_dom"/>
</dbReference>
<dbReference type="Gene3D" id="3.30.750.24">
    <property type="entry name" value="STAS domain"/>
    <property type="match status" value="1"/>
</dbReference>
<name>A0ABT1LYA6_9MYCO</name>
<dbReference type="EMBL" id="JANDBD010000002">
    <property type="protein sequence ID" value="MCP9271876.1"/>
    <property type="molecule type" value="Genomic_DNA"/>
</dbReference>
<dbReference type="CDD" id="cd07043">
    <property type="entry name" value="STAS_anti-anti-sigma_factors"/>
    <property type="match status" value="1"/>
</dbReference>
<evidence type="ECO:0000313" key="2">
    <source>
        <dbReference type="EMBL" id="MCP9271876.1"/>
    </source>
</evidence>
<dbReference type="Pfam" id="PF01740">
    <property type="entry name" value="STAS"/>
    <property type="match status" value="1"/>
</dbReference>
<proteinExistence type="predicted"/>
<reference evidence="2 3" key="1">
    <citation type="submission" date="2022-06" db="EMBL/GenBank/DDBJ databases">
        <title>Mycolicibacterium sp. CAU 1645 isolated from seawater.</title>
        <authorList>
            <person name="Kim W."/>
        </authorList>
    </citation>
    <scope>NUCLEOTIDE SEQUENCE [LARGE SCALE GENOMIC DNA]</scope>
    <source>
        <strain evidence="2 3">CAU 1645</strain>
    </source>
</reference>
<feature type="domain" description="STAS" evidence="1">
    <location>
        <begin position="21"/>
        <end position="128"/>
    </location>
</feature>